<protein>
    <submittedName>
        <fullName evidence="2">Uncharacterized protein</fullName>
    </submittedName>
</protein>
<dbReference type="AlphaFoldDB" id="L8JMB6"/>
<reference evidence="2 3" key="1">
    <citation type="submission" date="2012-12" db="EMBL/GenBank/DDBJ databases">
        <title>Genome assembly of Fulvivirga imtechensis AK7.</title>
        <authorList>
            <person name="Nupur N."/>
            <person name="Khatri I."/>
            <person name="Kumar R."/>
            <person name="Subramanian S."/>
            <person name="Pinnaka A."/>
        </authorList>
    </citation>
    <scope>NUCLEOTIDE SEQUENCE [LARGE SCALE GENOMIC DNA]</scope>
    <source>
        <strain evidence="2 3">AK7</strain>
    </source>
</reference>
<dbReference type="Proteomes" id="UP000011135">
    <property type="component" value="Unassembled WGS sequence"/>
</dbReference>
<dbReference type="EMBL" id="AMZN01000056">
    <property type="protein sequence ID" value="ELR70071.1"/>
    <property type="molecule type" value="Genomic_DNA"/>
</dbReference>
<sequence>MPPADSPEQKDELPDSSETVPPLGTSTFTVAIDDVTVLPHLLTKAL</sequence>
<name>L8JMB6_9BACT</name>
<comment type="caution">
    <text evidence="2">The sequence shown here is derived from an EMBL/GenBank/DDBJ whole genome shotgun (WGS) entry which is preliminary data.</text>
</comment>
<evidence type="ECO:0000256" key="1">
    <source>
        <dbReference type="SAM" id="MobiDB-lite"/>
    </source>
</evidence>
<feature type="region of interest" description="Disordered" evidence="1">
    <location>
        <begin position="1"/>
        <end position="25"/>
    </location>
</feature>
<evidence type="ECO:0000313" key="3">
    <source>
        <dbReference type="Proteomes" id="UP000011135"/>
    </source>
</evidence>
<organism evidence="2 3">
    <name type="scientific">Fulvivirga imtechensis AK7</name>
    <dbReference type="NCBI Taxonomy" id="1237149"/>
    <lineage>
        <taxon>Bacteria</taxon>
        <taxon>Pseudomonadati</taxon>
        <taxon>Bacteroidota</taxon>
        <taxon>Cytophagia</taxon>
        <taxon>Cytophagales</taxon>
        <taxon>Fulvivirgaceae</taxon>
        <taxon>Fulvivirga</taxon>
    </lineage>
</organism>
<feature type="compositionally biased region" description="Polar residues" evidence="1">
    <location>
        <begin position="16"/>
        <end position="25"/>
    </location>
</feature>
<gene>
    <name evidence="2" type="ORF">C900_04068</name>
</gene>
<evidence type="ECO:0000313" key="2">
    <source>
        <dbReference type="EMBL" id="ELR70071.1"/>
    </source>
</evidence>
<accession>L8JMB6</accession>
<keyword evidence="3" id="KW-1185">Reference proteome</keyword>
<proteinExistence type="predicted"/>